<evidence type="ECO:0000256" key="3">
    <source>
        <dbReference type="ARBA" id="ARBA00023157"/>
    </source>
</evidence>
<name>A0A8H6MP54_9PEZI</name>
<evidence type="ECO:0000313" key="6">
    <source>
        <dbReference type="Proteomes" id="UP000652219"/>
    </source>
</evidence>
<dbReference type="InterPro" id="IPR036686">
    <property type="entry name" value="Class_II_Hydrophobin_sf"/>
</dbReference>
<evidence type="ECO:0000313" key="5">
    <source>
        <dbReference type="EMBL" id="KAF6802996.1"/>
    </source>
</evidence>
<evidence type="ECO:0000256" key="1">
    <source>
        <dbReference type="ARBA" id="ARBA00004196"/>
    </source>
</evidence>
<comment type="subcellular location">
    <subcellularLocation>
        <location evidence="1">Cell envelope</location>
    </subcellularLocation>
</comment>
<keyword evidence="6" id="KW-1185">Reference proteome</keyword>
<organism evidence="5 6">
    <name type="scientific">Colletotrichum sojae</name>
    <dbReference type="NCBI Taxonomy" id="2175907"/>
    <lineage>
        <taxon>Eukaryota</taxon>
        <taxon>Fungi</taxon>
        <taxon>Dikarya</taxon>
        <taxon>Ascomycota</taxon>
        <taxon>Pezizomycotina</taxon>
        <taxon>Sordariomycetes</taxon>
        <taxon>Hypocreomycetidae</taxon>
        <taxon>Glomerellales</taxon>
        <taxon>Glomerellaceae</taxon>
        <taxon>Colletotrichum</taxon>
        <taxon>Colletotrichum orchidearum species complex</taxon>
    </lineage>
</organism>
<evidence type="ECO:0008006" key="7">
    <source>
        <dbReference type="Google" id="ProtNLM"/>
    </source>
</evidence>
<reference evidence="5 6" key="1">
    <citation type="journal article" date="2020" name="Phytopathology">
        <title>Genome Sequence Resources of Colletotrichum truncatum, C. plurivorum, C. musicola, and C. sojae: Four Species Pathogenic to Soybean (Glycine max).</title>
        <authorList>
            <person name="Rogerio F."/>
            <person name="Boufleur T.R."/>
            <person name="Ciampi-Guillardi M."/>
            <person name="Sukno S.A."/>
            <person name="Thon M.R."/>
            <person name="Massola Junior N.S."/>
            <person name="Baroncelli R."/>
        </authorList>
    </citation>
    <scope>NUCLEOTIDE SEQUENCE [LARGE SCALE GENOMIC DNA]</scope>
    <source>
        <strain evidence="5 6">LFN0009</strain>
    </source>
</reference>
<keyword evidence="4" id="KW-0732">Signal</keyword>
<dbReference type="InterPro" id="IPR010636">
    <property type="entry name" value="Class_II_hydrophobin"/>
</dbReference>
<sequence length="125" mass="13050">MKSTCILATLLAALAVAVPTSSGGFRRQTSDGSDLDTCEDDSATSVPKLCSLGTPLCCRTDTEGLTSLDCAPPTKDLTKVPSIDALSSFYTACIIHGRGRHPRCCTLKAGGQDLLCEDPLSTINI</sequence>
<evidence type="ECO:0000256" key="4">
    <source>
        <dbReference type="SAM" id="SignalP"/>
    </source>
</evidence>
<dbReference type="Pfam" id="PF06766">
    <property type="entry name" value="Hydrophobin_2"/>
    <property type="match status" value="1"/>
</dbReference>
<comment type="similarity">
    <text evidence="2">Belongs to the cerato-ulmin hydrophobin family.</text>
</comment>
<dbReference type="Gene3D" id="3.20.120.10">
    <property type="entry name" value="Hydrophobin"/>
    <property type="match status" value="1"/>
</dbReference>
<dbReference type="AlphaFoldDB" id="A0A8H6MP54"/>
<comment type="caution">
    <text evidence="5">The sequence shown here is derived from an EMBL/GenBank/DDBJ whole genome shotgun (WGS) entry which is preliminary data.</text>
</comment>
<keyword evidence="3" id="KW-1015">Disulfide bond</keyword>
<dbReference type="SUPFAM" id="SSF101751">
    <property type="entry name" value="Hydrophobin II, HfbII"/>
    <property type="match status" value="1"/>
</dbReference>
<protein>
    <recommendedName>
        <fullName evidence="7">Hydrophobin</fullName>
    </recommendedName>
</protein>
<proteinExistence type="inferred from homology"/>
<feature type="signal peptide" evidence="4">
    <location>
        <begin position="1"/>
        <end position="17"/>
    </location>
</feature>
<dbReference type="CDD" id="cd23508">
    <property type="entry name" value="hydrophobin_II"/>
    <property type="match status" value="1"/>
</dbReference>
<dbReference type="EMBL" id="WIGN01000252">
    <property type="protein sequence ID" value="KAF6802996.1"/>
    <property type="molecule type" value="Genomic_DNA"/>
</dbReference>
<dbReference type="Proteomes" id="UP000652219">
    <property type="component" value="Unassembled WGS sequence"/>
</dbReference>
<evidence type="ECO:0000256" key="2">
    <source>
        <dbReference type="ARBA" id="ARBA00009576"/>
    </source>
</evidence>
<feature type="chain" id="PRO_5034031505" description="Hydrophobin" evidence="4">
    <location>
        <begin position="18"/>
        <end position="125"/>
    </location>
</feature>
<accession>A0A8H6MP54</accession>
<dbReference type="GO" id="GO:0005576">
    <property type="term" value="C:extracellular region"/>
    <property type="evidence" value="ECO:0007669"/>
    <property type="project" value="InterPro"/>
</dbReference>
<gene>
    <name evidence="5" type="ORF">CSOJ01_11215</name>
</gene>